<dbReference type="AlphaFoldDB" id="A0A6V7TP17"/>
<comment type="caution">
    <text evidence="2">The sequence shown here is derived from an EMBL/GenBank/DDBJ whole genome shotgun (WGS) entry which is preliminary data.</text>
</comment>
<proteinExistence type="predicted"/>
<gene>
    <name evidence="2" type="ORF">MENT_LOCUS1887</name>
</gene>
<keyword evidence="1" id="KW-0812">Transmembrane</keyword>
<protein>
    <submittedName>
        <fullName evidence="2">Uncharacterized protein</fullName>
    </submittedName>
</protein>
<dbReference type="EMBL" id="CAJEWN010000006">
    <property type="protein sequence ID" value="CAD2127500.1"/>
    <property type="molecule type" value="Genomic_DNA"/>
</dbReference>
<evidence type="ECO:0000313" key="3">
    <source>
        <dbReference type="Proteomes" id="UP000580250"/>
    </source>
</evidence>
<keyword evidence="1" id="KW-1133">Transmembrane helix</keyword>
<sequence length="70" mass="8127">MANFNIDIYILLNVFDNNNKKFLTTHLAICFNITFVHHNYIILITTCFGLFHSEGFGFALFGLVVRRWGV</sequence>
<accession>A0A6V7TP17</accession>
<dbReference type="Proteomes" id="UP000580250">
    <property type="component" value="Unassembled WGS sequence"/>
</dbReference>
<evidence type="ECO:0000313" key="2">
    <source>
        <dbReference type="EMBL" id="CAD2127500.1"/>
    </source>
</evidence>
<name>A0A6V7TP17_MELEN</name>
<evidence type="ECO:0000256" key="1">
    <source>
        <dbReference type="SAM" id="Phobius"/>
    </source>
</evidence>
<organism evidence="2 3">
    <name type="scientific">Meloidogyne enterolobii</name>
    <name type="common">Root-knot nematode worm</name>
    <name type="synonym">Meloidogyne mayaguensis</name>
    <dbReference type="NCBI Taxonomy" id="390850"/>
    <lineage>
        <taxon>Eukaryota</taxon>
        <taxon>Metazoa</taxon>
        <taxon>Ecdysozoa</taxon>
        <taxon>Nematoda</taxon>
        <taxon>Chromadorea</taxon>
        <taxon>Rhabditida</taxon>
        <taxon>Tylenchina</taxon>
        <taxon>Tylenchomorpha</taxon>
        <taxon>Tylenchoidea</taxon>
        <taxon>Meloidogynidae</taxon>
        <taxon>Meloidogyninae</taxon>
        <taxon>Meloidogyne</taxon>
    </lineage>
</organism>
<keyword evidence="1" id="KW-0472">Membrane</keyword>
<feature type="transmembrane region" description="Helical" evidence="1">
    <location>
        <begin position="40"/>
        <end position="65"/>
    </location>
</feature>
<reference evidence="2 3" key="1">
    <citation type="submission" date="2020-08" db="EMBL/GenBank/DDBJ databases">
        <authorList>
            <person name="Koutsovoulos G."/>
            <person name="Danchin GJ E."/>
        </authorList>
    </citation>
    <scope>NUCLEOTIDE SEQUENCE [LARGE SCALE GENOMIC DNA]</scope>
</reference>